<dbReference type="Gene3D" id="3.90.180.10">
    <property type="entry name" value="Medium-chain alcohol dehydrogenases, catalytic domain"/>
    <property type="match status" value="1"/>
</dbReference>
<evidence type="ECO:0000313" key="2">
    <source>
        <dbReference type="EMBL" id="MFC3809623.1"/>
    </source>
</evidence>
<dbReference type="InterPro" id="IPR013154">
    <property type="entry name" value="ADH-like_N"/>
</dbReference>
<dbReference type="InterPro" id="IPR013149">
    <property type="entry name" value="ADH-like_C"/>
</dbReference>
<evidence type="ECO:0000259" key="1">
    <source>
        <dbReference type="SMART" id="SM00829"/>
    </source>
</evidence>
<dbReference type="InterPro" id="IPR020843">
    <property type="entry name" value="ER"/>
</dbReference>
<organism evidence="2 3">
    <name type="scientific">Lacihabitans lacunae</name>
    <dbReference type="NCBI Taxonomy" id="1028214"/>
    <lineage>
        <taxon>Bacteria</taxon>
        <taxon>Pseudomonadati</taxon>
        <taxon>Bacteroidota</taxon>
        <taxon>Cytophagia</taxon>
        <taxon>Cytophagales</taxon>
        <taxon>Leadbetterellaceae</taxon>
        <taxon>Lacihabitans</taxon>
    </lineage>
</organism>
<gene>
    <name evidence="2" type="ORF">ACFOOI_03070</name>
</gene>
<feature type="domain" description="Enoyl reductase (ER)" evidence="1">
    <location>
        <begin position="15"/>
        <end position="322"/>
    </location>
</feature>
<comment type="caution">
    <text evidence="2">The sequence shown here is derived from an EMBL/GenBank/DDBJ whole genome shotgun (WGS) entry which is preliminary data.</text>
</comment>
<dbReference type="Proteomes" id="UP001595616">
    <property type="component" value="Unassembled WGS sequence"/>
</dbReference>
<dbReference type="NCBIfam" id="TIGR02823">
    <property type="entry name" value="oxido_YhdH"/>
    <property type="match status" value="1"/>
</dbReference>
<dbReference type="InterPro" id="IPR011032">
    <property type="entry name" value="GroES-like_sf"/>
</dbReference>
<dbReference type="Pfam" id="PF00107">
    <property type="entry name" value="ADH_zinc_N"/>
    <property type="match status" value="1"/>
</dbReference>
<dbReference type="SMART" id="SM00829">
    <property type="entry name" value="PKS_ER"/>
    <property type="match status" value="1"/>
</dbReference>
<dbReference type="InterPro" id="IPR051397">
    <property type="entry name" value="Zn-ADH-like_protein"/>
</dbReference>
<reference evidence="3" key="1">
    <citation type="journal article" date="2019" name="Int. J. Syst. Evol. Microbiol.">
        <title>The Global Catalogue of Microorganisms (GCM) 10K type strain sequencing project: providing services to taxonomists for standard genome sequencing and annotation.</title>
        <authorList>
            <consortium name="The Broad Institute Genomics Platform"/>
            <consortium name="The Broad Institute Genome Sequencing Center for Infectious Disease"/>
            <person name="Wu L."/>
            <person name="Ma J."/>
        </authorList>
    </citation>
    <scope>NUCLEOTIDE SEQUENCE [LARGE SCALE GENOMIC DNA]</scope>
    <source>
        <strain evidence="3">CECT 7956</strain>
    </source>
</reference>
<dbReference type="PANTHER" id="PTHR43677">
    <property type="entry name" value="SHORT-CHAIN DEHYDROGENASE/REDUCTASE"/>
    <property type="match status" value="1"/>
</dbReference>
<dbReference type="SUPFAM" id="SSF51735">
    <property type="entry name" value="NAD(P)-binding Rossmann-fold domains"/>
    <property type="match status" value="1"/>
</dbReference>
<proteinExistence type="predicted"/>
<evidence type="ECO:0000313" key="3">
    <source>
        <dbReference type="Proteomes" id="UP001595616"/>
    </source>
</evidence>
<sequence length="325" mass="34844">MMNFKRLLITENLDGTFTNQIVESTTEDLPTNDLLIKVHYSSLNFKDALSATGNKGVTRTYPHTPGIDAAGEIISSNSSEFKPGDKVIVTGHDLGMNTSGGFSEYISVPAHWAIPLPDGLSLHESMIIGTAGLTAAMCIDKLQTIGVKSGKVIVSGATGGVGSMAIMMLNRLGYEPIAFSRKESSVEWLKELGATEVIHSMAVNEKVLLKPLFSGGIDTVGGNILSNIIKQILPNGGVASCGMALSPNFDITVFPFILRGISLLGVDSAEATDSWKANLWSKLANEWKPEKLSEITKTVSLEELWPEIEKIKAGKQLGRVVVKLT</sequence>
<dbReference type="PANTHER" id="PTHR43677:SF1">
    <property type="entry name" value="ACRYLYL-COA REDUCTASE ACUI-RELATED"/>
    <property type="match status" value="1"/>
</dbReference>
<name>A0ABV7YUP1_9BACT</name>
<dbReference type="InterPro" id="IPR036291">
    <property type="entry name" value="NAD(P)-bd_dom_sf"/>
</dbReference>
<dbReference type="Gene3D" id="3.40.50.720">
    <property type="entry name" value="NAD(P)-binding Rossmann-like Domain"/>
    <property type="match status" value="1"/>
</dbReference>
<dbReference type="InterPro" id="IPR014188">
    <property type="entry name" value="Acrylyl-CoA_reductase_AcuI"/>
</dbReference>
<accession>A0ABV7YUP1</accession>
<keyword evidence="3" id="KW-1185">Reference proteome</keyword>
<dbReference type="Pfam" id="PF08240">
    <property type="entry name" value="ADH_N"/>
    <property type="match status" value="1"/>
</dbReference>
<dbReference type="CDD" id="cd05280">
    <property type="entry name" value="MDR_yhdh_yhfp"/>
    <property type="match status" value="1"/>
</dbReference>
<dbReference type="EMBL" id="JBHRYQ010000001">
    <property type="protein sequence ID" value="MFC3809623.1"/>
    <property type="molecule type" value="Genomic_DNA"/>
</dbReference>
<dbReference type="RefSeq" id="WP_379834922.1">
    <property type="nucleotide sequence ID" value="NZ_JBHRYQ010000001.1"/>
</dbReference>
<protein>
    <submittedName>
        <fullName evidence="2">YhdH/YhfP family quinone oxidoreductase</fullName>
    </submittedName>
</protein>
<dbReference type="SUPFAM" id="SSF50129">
    <property type="entry name" value="GroES-like"/>
    <property type="match status" value="1"/>
</dbReference>